<dbReference type="Proteomes" id="UP000092631">
    <property type="component" value="Chromosome"/>
</dbReference>
<name>A0A1C7GZP6_9BACE</name>
<reference evidence="2" key="2">
    <citation type="submission" date="2017-04" db="EMBL/GenBank/DDBJ databases">
        <title>Complete Genome Sequences of Twelve Strains of a Stable Defined Moderately Diverse Mouse Microbiota 2 (sDMDMm2).</title>
        <authorList>
            <person name="Uchimura Y."/>
            <person name="Wyss M."/>
            <person name="Brugiroux S."/>
            <person name="Limenitakis J.P."/>
            <person name="Stecher B."/>
            <person name="McCoy K.D."/>
            <person name="Macpherson A.J."/>
        </authorList>
    </citation>
    <scope>NUCLEOTIDE SEQUENCE</scope>
    <source>
        <strain evidence="2">I48</strain>
    </source>
</reference>
<dbReference type="Pfam" id="PF14397">
    <property type="entry name" value="ATPgrasp_ST"/>
    <property type="match status" value="1"/>
</dbReference>
<evidence type="ECO:0000313" key="2">
    <source>
        <dbReference type="EMBL" id="ANU57863.1"/>
    </source>
</evidence>
<dbReference type="OrthoDB" id="6315394at2"/>
<accession>A0A1C7GZP6</accession>
<proteinExistence type="predicted"/>
<dbReference type="EMBL" id="SRYX01000090">
    <property type="protein sequence ID" value="TGY26986.1"/>
    <property type="molecule type" value="Genomic_DNA"/>
</dbReference>
<evidence type="ECO:0000313" key="4">
    <source>
        <dbReference type="Proteomes" id="UP000092631"/>
    </source>
</evidence>
<feature type="domain" description="Alpha-L-glutamate ligase-related protein ATP-grasp" evidence="1">
    <location>
        <begin position="134"/>
        <end position="336"/>
    </location>
</feature>
<sequence>MELERLFTSILDAPTCYPEKERKSREQRNADLLAWYEKYEDINEVYNFWGMDCVDATNLDEWLDRGLFRKQRHDINAFVYPNGSKFPMDYTVIMRDKRMFEGFCEMVLGYGNSYSPSVAYIVERKFMLKNGRVLDSADFKEFIEKYESQMLVFKQVFGCSGETVKVVKIQNGNVFSSGETYTPINFFNLLTNIKSSSWIVQEYIIQHPKMKRLNETSVNTLRFVTFHTGDDIRVFPVIMMRYGAFGALVDNSSLGVGVDMEGIVMESAFDLKSKQRKRCHEAGMKIPFFKDAVDMVKHLHSNIPEIFTIGWDICITPNGPHVIEGNDGWDVVLHQAFDGCKMRGFWNEMVAMHELYYK</sequence>
<dbReference type="EMBL" id="CP015401">
    <property type="protein sequence ID" value="ANU57863.1"/>
    <property type="molecule type" value="Genomic_DNA"/>
</dbReference>
<keyword evidence="4" id="KW-1185">Reference proteome</keyword>
<evidence type="ECO:0000313" key="5">
    <source>
        <dbReference type="Proteomes" id="UP000309566"/>
    </source>
</evidence>
<evidence type="ECO:0000313" key="3">
    <source>
        <dbReference type="EMBL" id="TGY26986.1"/>
    </source>
</evidence>
<dbReference type="AlphaFoldDB" id="A0A1C7GZP6"/>
<organism evidence="2 4">
    <name type="scientific">Bacteroides caecimuris</name>
    <dbReference type="NCBI Taxonomy" id="1796613"/>
    <lineage>
        <taxon>Bacteria</taxon>
        <taxon>Pseudomonadati</taxon>
        <taxon>Bacteroidota</taxon>
        <taxon>Bacteroidia</taxon>
        <taxon>Bacteroidales</taxon>
        <taxon>Bacteroidaceae</taxon>
        <taxon>Bacteroides</taxon>
    </lineage>
</organism>
<dbReference type="Proteomes" id="UP000309566">
    <property type="component" value="Unassembled WGS sequence"/>
</dbReference>
<dbReference type="KEGG" id="bcae:A4V03_09985"/>
<accession>A0A4S2CG18</accession>
<dbReference type="RefSeq" id="WP_065538821.1">
    <property type="nucleotide sequence ID" value="NZ_CARILY010000042.1"/>
</dbReference>
<reference evidence="4" key="1">
    <citation type="submission" date="2016-04" db="EMBL/GenBank/DDBJ databases">
        <title>Complete Genome Sequences of Twelve Strains of a Stable Defined Moderately Diverse Mouse Microbiota 2 (sDMDMm2).</title>
        <authorList>
            <person name="Uchimura Y."/>
            <person name="Wyss M."/>
            <person name="Brugiroux S."/>
            <person name="Limenitakis J.P."/>
            <person name="Stecher B."/>
            <person name="McCoy K.D."/>
            <person name="Macpherson A.J."/>
        </authorList>
    </citation>
    <scope>NUCLEOTIDE SEQUENCE [LARGE SCALE GENOMIC DNA]</scope>
    <source>
        <strain evidence="4">I48</strain>
    </source>
</reference>
<evidence type="ECO:0000259" key="1">
    <source>
        <dbReference type="Pfam" id="PF14397"/>
    </source>
</evidence>
<protein>
    <recommendedName>
        <fullName evidence="1">Alpha-L-glutamate ligase-related protein ATP-grasp domain-containing protein</fullName>
    </recommendedName>
</protein>
<reference evidence="3 5" key="3">
    <citation type="submission" date="2019-04" db="EMBL/GenBank/DDBJ databases">
        <title>Microbes associate with the intestines of laboratory mice.</title>
        <authorList>
            <person name="Navarre W."/>
            <person name="Wong E."/>
            <person name="Huang K."/>
            <person name="Tropini C."/>
            <person name="Ng K."/>
            <person name="Yu B."/>
        </authorList>
    </citation>
    <scope>NUCLEOTIDE SEQUENCE [LARGE SCALE GENOMIC DNA]</scope>
    <source>
        <strain evidence="3 5">NM63_1-25</strain>
    </source>
</reference>
<dbReference type="InterPro" id="IPR039523">
    <property type="entry name" value="RimK-rel_E_lig_ATP-grasp"/>
</dbReference>
<gene>
    <name evidence="2" type="ORF">A4V03_09985</name>
    <name evidence="3" type="ORF">E5353_16515</name>
</gene>
<dbReference type="GeneID" id="82187468"/>